<dbReference type="PANTHER" id="PTHR47256:SF1">
    <property type="entry name" value="ZN(II)2CYS6 TRANSCRIPTION FACTOR (EUROFUNG)"/>
    <property type="match status" value="1"/>
</dbReference>
<evidence type="ECO:0000256" key="2">
    <source>
        <dbReference type="SAM" id="MobiDB-lite"/>
    </source>
</evidence>
<dbReference type="InterPro" id="IPR036864">
    <property type="entry name" value="Zn2-C6_fun-type_DNA-bd_sf"/>
</dbReference>
<dbReference type="InterPro" id="IPR053187">
    <property type="entry name" value="Notoamide_regulator"/>
</dbReference>
<protein>
    <recommendedName>
        <fullName evidence="3">Zn(2)-C6 fungal-type domain-containing protein</fullName>
    </recommendedName>
</protein>
<keyword evidence="5" id="KW-1185">Reference proteome</keyword>
<dbReference type="SUPFAM" id="SSF57701">
    <property type="entry name" value="Zn2/Cys6 DNA-binding domain"/>
    <property type="match status" value="1"/>
</dbReference>
<comment type="caution">
    <text evidence="4">The sequence shown here is derived from an EMBL/GenBank/DDBJ whole genome shotgun (WGS) entry which is preliminary data.</text>
</comment>
<sequence length="336" mass="36720">MSNKRSHAHVSVRTGQGTERSAAKRPSSRSKNLVSEDYDVPMTDEPARLHPRRISKSPEGTASDVGSDHATPAGRKKAEPVKSACVQCQKRKTKCSGQRPVCRFCSERGLECSWDIGDGMTRTADLKKKLQEATGRSVDLDTLVDAMRHSTDDVSTMLLAKLRLGASIEDLAFEIRGESSPTESGGYQSESALSQASERPANRGTLDDYSSYSPTSPSHIFDWRGSNIPLQPCQPNENWNIENNAIRDQRMSQQSSLAYDFDQSRMVWGRNNSLHRGSLPQTFATASYDPQSVDQFRRKGSAATSISSRSSKMSAQSLDSSGPHGSTKDAVAVGKT</sequence>
<evidence type="ECO:0000256" key="1">
    <source>
        <dbReference type="ARBA" id="ARBA00023242"/>
    </source>
</evidence>
<dbReference type="CDD" id="cd00067">
    <property type="entry name" value="GAL4"/>
    <property type="match status" value="1"/>
</dbReference>
<organism evidence="4 5">
    <name type="scientific">Cladosporium halotolerans</name>
    <dbReference type="NCBI Taxonomy" id="1052096"/>
    <lineage>
        <taxon>Eukaryota</taxon>
        <taxon>Fungi</taxon>
        <taxon>Dikarya</taxon>
        <taxon>Ascomycota</taxon>
        <taxon>Pezizomycotina</taxon>
        <taxon>Dothideomycetes</taxon>
        <taxon>Dothideomycetidae</taxon>
        <taxon>Cladosporiales</taxon>
        <taxon>Cladosporiaceae</taxon>
        <taxon>Cladosporium</taxon>
    </lineage>
</organism>
<dbReference type="GO" id="GO:0000981">
    <property type="term" value="F:DNA-binding transcription factor activity, RNA polymerase II-specific"/>
    <property type="evidence" value="ECO:0007669"/>
    <property type="project" value="InterPro"/>
</dbReference>
<dbReference type="Gene3D" id="4.10.240.10">
    <property type="entry name" value="Zn(2)-C6 fungal-type DNA-binding domain"/>
    <property type="match status" value="1"/>
</dbReference>
<feature type="region of interest" description="Disordered" evidence="2">
    <location>
        <begin position="293"/>
        <end position="336"/>
    </location>
</feature>
<dbReference type="PANTHER" id="PTHR47256">
    <property type="entry name" value="ZN(II)2CYS6 TRANSCRIPTION FACTOR (EUROFUNG)-RELATED"/>
    <property type="match status" value="1"/>
</dbReference>
<evidence type="ECO:0000313" key="4">
    <source>
        <dbReference type="EMBL" id="KAL1586872.1"/>
    </source>
</evidence>
<dbReference type="RefSeq" id="XP_069229977.1">
    <property type="nucleotide sequence ID" value="XM_069372799.1"/>
</dbReference>
<evidence type="ECO:0000313" key="5">
    <source>
        <dbReference type="Proteomes" id="UP000803884"/>
    </source>
</evidence>
<feature type="compositionally biased region" description="Polar residues" evidence="2">
    <location>
        <begin position="179"/>
        <end position="197"/>
    </location>
</feature>
<feature type="region of interest" description="Disordered" evidence="2">
    <location>
        <begin position="178"/>
        <end position="213"/>
    </location>
</feature>
<proteinExistence type="predicted"/>
<accession>A0AB34KP68</accession>
<evidence type="ECO:0000259" key="3">
    <source>
        <dbReference type="PROSITE" id="PS50048"/>
    </source>
</evidence>
<dbReference type="Pfam" id="PF00172">
    <property type="entry name" value="Zn_clus"/>
    <property type="match status" value="1"/>
</dbReference>
<dbReference type="SMART" id="SM00066">
    <property type="entry name" value="GAL4"/>
    <property type="match status" value="1"/>
</dbReference>
<dbReference type="GO" id="GO:0008270">
    <property type="term" value="F:zinc ion binding"/>
    <property type="evidence" value="ECO:0007669"/>
    <property type="project" value="InterPro"/>
</dbReference>
<name>A0AB34KP68_9PEZI</name>
<gene>
    <name evidence="4" type="ORF">WHR41_04193</name>
</gene>
<dbReference type="EMBL" id="JAAQHG020000012">
    <property type="protein sequence ID" value="KAL1586872.1"/>
    <property type="molecule type" value="Genomic_DNA"/>
</dbReference>
<feature type="compositionally biased region" description="Basic residues" evidence="2">
    <location>
        <begin position="1"/>
        <end position="10"/>
    </location>
</feature>
<dbReference type="GeneID" id="96005637"/>
<feature type="region of interest" description="Disordered" evidence="2">
    <location>
        <begin position="1"/>
        <end position="82"/>
    </location>
</feature>
<feature type="compositionally biased region" description="Low complexity" evidence="2">
    <location>
        <begin position="301"/>
        <end position="317"/>
    </location>
</feature>
<keyword evidence="1" id="KW-0539">Nucleus</keyword>
<dbReference type="InterPro" id="IPR001138">
    <property type="entry name" value="Zn2Cys6_DnaBD"/>
</dbReference>
<reference evidence="4 5" key="1">
    <citation type="journal article" date="2020" name="Microbiol. Resour. Announc.">
        <title>Draft Genome Sequence of a Cladosporium Species Isolated from the Mesophotic Ascidian Didemnum maculosum.</title>
        <authorList>
            <person name="Gioti A."/>
            <person name="Siaperas R."/>
            <person name="Nikolaivits E."/>
            <person name="Le Goff G."/>
            <person name="Ouazzani J."/>
            <person name="Kotoulas G."/>
            <person name="Topakas E."/>
        </authorList>
    </citation>
    <scope>NUCLEOTIDE SEQUENCE [LARGE SCALE GENOMIC DNA]</scope>
    <source>
        <strain evidence="4 5">TM138-S3</strain>
    </source>
</reference>
<dbReference type="Proteomes" id="UP000803884">
    <property type="component" value="Unassembled WGS sequence"/>
</dbReference>
<dbReference type="AlphaFoldDB" id="A0AB34KP68"/>
<dbReference type="PROSITE" id="PS50048">
    <property type="entry name" value="ZN2_CY6_FUNGAL_2"/>
    <property type="match status" value="1"/>
</dbReference>
<feature type="domain" description="Zn(2)-C6 fungal-type" evidence="3">
    <location>
        <begin position="84"/>
        <end position="114"/>
    </location>
</feature>